<evidence type="ECO:0000256" key="1">
    <source>
        <dbReference type="SAM" id="Phobius"/>
    </source>
</evidence>
<comment type="caution">
    <text evidence="2">The sequence shown here is derived from an EMBL/GenBank/DDBJ whole genome shotgun (WGS) entry which is preliminary data.</text>
</comment>
<dbReference type="Proteomes" id="UP000005085">
    <property type="component" value="Unassembled WGS sequence"/>
</dbReference>
<proteinExistence type="predicted"/>
<dbReference type="RefSeq" id="WP_020996012.1">
    <property type="nucleotide sequence ID" value="NZ_KI392040.1"/>
</dbReference>
<gene>
    <name evidence="2" type="ORF">HRAG_01719</name>
</gene>
<organism evidence="2 3">
    <name type="scientific">Helicobacter bilis ATCC 43879</name>
    <dbReference type="NCBI Taxonomy" id="613026"/>
    <lineage>
        <taxon>Bacteria</taxon>
        <taxon>Pseudomonadati</taxon>
        <taxon>Campylobacterota</taxon>
        <taxon>Epsilonproteobacteria</taxon>
        <taxon>Campylobacterales</taxon>
        <taxon>Helicobacteraceae</taxon>
        <taxon>Helicobacter</taxon>
    </lineage>
</organism>
<feature type="transmembrane region" description="Helical" evidence="1">
    <location>
        <begin position="36"/>
        <end position="56"/>
    </location>
</feature>
<feature type="transmembrane region" description="Helical" evidence="1">
    <location>
        <begin position="136"/>
        <end position="156"/>
    </location>
</feature>
<name>C3XI23_9HELI</name>
<feature type="transmembrane region" description="Helical" evidence="1">
    <location>
        <begin position="12"/>
        <end position="31"/>
    </location>
</feature>
<feature type="transmembrane region" description="Helical" evidence="1">
    <location>
        <begin position="68"/>
        <end position="87"/>
    </location>
</feature>
<evidence type="ECO:0000313" key="3">
    <source>
        <dbReference type="Proteomes" id="UP000005085"/>
    </source>
</evidence>
<keyword evidence="3" id="KW-1185">Reference proteome</keyword>
<evidence type="ECO:0000313" key="2">
    <source>
        <dbReference type="EMBL" id="EEO24662.2"/>
    </source>
</evidence>
<keyword evidence="1" id="KW-1133">Transmembrane helix</keyword>
<dbReference type="OrthoDB" id="9974211at2"/>
<protein>
    <submittedName>
        <fullName evidence="2">Uncharacterized protein</fullName>
    </submittedName>
</protein>
<feature type="transmembrane region" description="Helical" evidence="1">
    <location>
        <begin position="177"/>
        <end position="198"/>
    </location>
</feature>
<accession>C3XI23</accession>
<dbReference type="HOGENOM" id="CLU_1341707_0_0_7"/>
<keyword evidence="1" id="KW-0812">Transmembrane</keyword>
<dbReference type="AlphaFoldDB" id="C3XI23"/>
<keyword evidence="1" id="KW-0472">Membrane</keyword>
<reference evidence="2 3" key="1">
    <citation type="journal article" date="2014" name="Genome Announc.">
        <title>Draft genome sequences of six enterohepatic helicobacter species isolated from humans and one from rhesus macaques.</title>
        <authorList>
            <person name="Shen Z."/>
            <person name="Sheh A."/>
            <person name="Young S.K."/>
            <person name="Abouelliel A."/>
            <person name="Ward D.V."/>
            <person name="Earl A.M."/>
            <person name="Fox J.G."/>
        </authorList>
    </citation>
    <scope>NUCLEOTIDE SEQUENCE [LARGE SCALE GENOMIC DNA]</scope>
    <source>
        <strain evidence="2 3">ATCC 43879</strain>
    </source>
</reference>
<sequence length="204" mass="23364">MFSSYANSEAIGMYFVYHLNIFALFFAALFYRKSAFLVGLPLFFGYCVSIIVLFLLNHPMHSYVKIFSVLYDFGMGLIFVLCVFASAERLKIYRALDGQNLIVGFGLGFFIFILSVPVSLILLYGLSLLFNSYKAFLYFLIVESLALGLFLLYFFAKNVYVLLNLLGKVKKRTQEKFYCLVFIIGGIALVLNFLPFVVKCFKRL</sequence>
<feature type="transmembrane region" description="Helical" evidence="1">
    <location>
        <begin position="99"/>
        <end position="124"/>
    </location>
</feature>
<dbReference type="EMBL" id="ACDN02000069">
    <property type="protein sequence ID" value="EEO24662.2"/>
    <property type="molecule type" value="Genomic_DNA"/>
</dbReference>